<sequence length="266" mass="28860">MVRQEGLEVCQSVIDEDIHAIEPYLDEIVEHAADDDITVALRTLELLDTVVNENPDMLEGELSPLVEALNTEHTNIQSRGGRLLARLVVDRPSFLTPHVRGIVEALEATELDSKPRQFDELTGDPVTRQTLQEHEETERKRRISSRRTLINVVVAITETAPGSVSGTVDGLAELLDDTDPAIVGGAVDALGEIAARDPSAVVPVRGRLVDCLDHGRTVVRARAVRALGRLGDDSAVPKLRSVVESDDDEDVRELAAETADFLSSGS</sequence>
<gene>
    <name evidence="1" type="ORF">C447_13072</name>
</gene>
<reference evidence="1 2" key="1">
    <citation type="journal article" date="2014" name="PLoS Genet.">
        <title>Phylogenetically driven sequencing of extremely halophilic archaea reveals strategies for static and dynamic osmo-response.</title>
        <authorList>
            <person name="Becker E.A."/>
            <person name="Seitzer P.M."/>
            <person name="Tritt A."/>
            <person name="Larsen D."/>
            <person name="Krusor M."/>
            <person name="Yao A.I."/>
            <person name="Wu D."/>
            <person name="Madern D."/>
            <person name="Eisen J.A."/>
            <person name="Darling A.E."/>
            <person name="Facciotti M.T."/>
        </authorList>
    </citation>
    <scope>NUCLEOTIDE SEQUENCE [LARGE SCALE GENOMIC DNA]</scope>
    <source>
        <strain evidence="1 2">100A6</strain>
    </source>
</reference>
<protein>
    <submittedName>
        <fullName evidence="1">Adaptin protein</fullName>
    </submittedName>
</protein>
<proteinExistence type="predicted"/>
<keyword evidence="2" id="KW-1185">Reference proteome</keyword>
<dbReference type="Proteomes" id="UP000011566">
    <property type="component" value="Unassembled WGS sequence"/>
</dbReference>
<dbReference type="InterPro" id="IPR004155">
    <property type="entry name" value="PBS_lyase_HEAT"/>
</dbReference>
<dbReference type="InterPro" id="IPR016024">
    <property type="entry name" value="ARM-type_fold"/>
</dbReference>
<dbReference type="PATRIC" id="fig|1132509.6.peg.3030"/>
<dbReference type="AlphaFoldDB" id="M0LY62"/>
<dbReference type="Pfam" id="PF13646">
    <property type="entry name" value="HEAT_2"/>
    <property type="match status" value="1"/>
</dbReference>
<evidence type="ECO:0000313" key="1">
    <source>
        <dbReference type="EMBL" id="EMA37304.1"/>
    </source>
</evidence>
<organism evidence="1 2">
    <name type="scientific">Halococcus hamelinensis 100A6</name>
    <dbReference type="NCBI Taxonomy" id="1132509"/>
    <lineage>
        <taxon>Archaea</taxon>
        <taxon>Methanobacteriati</taxon>
        <taxon>Methanobacteriota</taxon>
        <taxon>Stenosarchaea group</taxon>
        <taxon>Halobacteria</taxon>
        <taxon>Halobacteriales</taxon>
        <taxon>Halococcaceae</taxon>
        <taxon>Halococcus</taxon>
    </lineage>
</organism>
<dbReference type="SUPFAM" id="SSF48371">
    <property type="entry name" value="ARM repeat"/>
    <property type="match status" value="1"/>
</dbReference>
<dbReference type="InterPro" id="IPR011989">
    <property type="entry name" value="ARM-like"/>
</dbReference>
<evidence type="ECO:0000313" key="2">
    <source>
        <dbReference type="Proteomes" id="UP000011566"/>
    </source>
</evidence>
<name>M0LY62_9EURY</name>
<comment type="caution">
    <text evidence="1">The sequence shown here is derived from an EMBL/GenBank/DDBJ whole genome shotgun (WGS) entry which is preliminary data.</text>
</comment>
<dbReference type="EMBL" id="AOMB01000035">
    <property type="protein sequence ID" value="EMA37304.1"/>
    <property type="molecule type" value="Genomic_DNA"/>
</dbReference>
<dbReference type="SMART" id="SM00567">
    <property type="entry name" value="EZ_HEAT"/>
    <property type="match status" value="1"/>
</dbReference>
<dbReference type="Gene3D" id="1.25.10.10">
    <property type="entry name" value="Leucine-rich Repeat Variant"/>
    <property type="match status" value="2"/>
</dbReference>
<dbReference type="eggNOG" id="arCOG02967">
    <property type="taxonomic scope" value="Archaea"/>
</dbReference>
<accession>M0LY62</accession>
<dbReference type="OrthoDB" id="202588at2157"/>